<organism evidence="1 2">
    <name type="scientific">Rubroshorea leprosula</name>
    <dbReference type="NCBI Taxonomy" id="152421"/>
    <lineage>
        <taxon>Eukaryota</taxon>
        <taxon>Viridiplantae</taxon>
        <taxon>Streptophyta</taxon>
        <taxon>Embryophyta</taxon>
        <taxon>Tracheophyta</taxon>
        <taxon>Spermatophyta</taxon>
        <taxon>Magnoliopsida</taxon>
        <taxon>eudicotyledons</taxon>
        <taxon>Gunneridae</taxon>
        <taxon>Pentapetalae</taxon>
        <taxon>rosids</taxon>
        <taxon>malvids</taxon>
        <taxon>Malvales</taxon>
        <taxon>Dipterocarpaceae</taxon>
        <taxon>Rubroshorea</taxon>
    </lineage>
</organism>
<dbReference type="AlphaFoldDB" id="A0AAV5HWA3"/>
<dbReference type="Proteomes" id="UP001054252">
    <property type="component" value="Unassembled WGS sequence"/>
</dbReference>
<sequence length="74" mass="8151">MCVNNKSRATPITRGSKSLSYTTHDGRADVGGGILEEMRLRCIHPLLLCLINSNDGLLSSKGNFSWWSSKAKEK</sequence>
<gene>
    <name evidence="1" type="ORF">SLEP1_g4975</name>
</gene>
<evidence type="ECO:0000313" key="2">
    <source>
        <dbReference type="Proteomes" id="UP001054252"/>
    </source>
</evidence>
<keyword evidence="2" id="KW-1185">Reference proteome</keyword>
<proteinExistence type="predicted"/>
<comment type="caution">
    <text evidence="1">The sequence shown here is derived from an EMBL/GenBank/DDBJ whole genome shotgun (WGS) entry which is preliminary data.</text>
</comment>
<reference evidence="1 2" key="1">
    <citation type="journal article" date="2021" name="Commun. Biol.">
        <title>The genome of Shorea leprosula (Dipterocarpaceae) highlights the ecological relevance of drought in aseasonal tropical rainforests.</title>
        <authorList>
            <person name="Ng K.K.S."/>
            <person name="Kobayashi M.J."/>
            <person name="Fawcett J.A."/>
            <person name="Hatakeyama M."/>
            <person name="Paape T."/>
            <person name="Ng C.H."/>
            <person name="Ang C.C."/>
            <person name="Tnah L.H."/>
            <person name="Lee C.T."/>
            <person name="Nishiyama T."/>
            <person name="Sese J."/>
            <person name="O'Brien M.J."/>
            <person name="Copetti D."/>
            <person name="Mohd Noor M.I."/>
            <person name="Ong R.C."/>
            <person name="Putra M."/>
            <person name="Sireger I.Z."/>
            <person name="Indrioko S."/>
            <person name="Kosugi Y."/>
            <person name="Izuno A."/>
            <person name="Isagi Y."/>
            <person name="Lee S.L."/>
            <person name="Shimizu K.K."/>
        </authorList>
    </citation>
    <scope>NUCLEOTIDE SEQUENCE [LARGE SCALE GENOMIC DNA]</scope>
    <source>
        <strain evidence="1">214</strain>
    </source>
</reference>
<name>A0AAV5HWA3_9ROSI</name>
<dbReference type="EMBL" id="BPVZ01000004">
    <property type="protein sequence ID" value="GKU91050.1"/>
    <property type="molecule type" value="Genomic_DNA"/>
</dbReference>
<protein>
    <submittedName>
        <fullName evidence="1">Uncharacterized protein</fullName>
    </submittedName>
</protein>
<accession>A0AAV5HWA3</accession>
<evidence type="ECO:0000313" key="1">
    <source>
        <dbReference type="EMBL" id="GKU91050.1"/>
    </source>
</evidence>